<dbReference type="InterPro" id="IPR005097">
    <property type="entry name" value="Sacchrp_dh_NADP-bd"/>
</dbReference>
<dbReference type="Pfam" id="PF03435">
    <property type="entry name" value="Sacchrp_dh_NADP"/>
    <property type="match status" value="1"/>
</dbReference>
<organism evidence="2 3">
    <name type="scientific">Nocardiopsis lambiniae</name>
    <dbReference type="NCBI Taxonomy" id="3075539"/>
    <lineage>
        <taxon>Bacteria</taxon>
        <taxon>Bacillati</taxon>
        <taxon>Actinomycetota</taxon>
        <taxon>Actinomycetes</taxon>
        <taxon>Streptosporangiales</taxon>
        <taxon>Nocardiopsidaceae</taxon>
        <taxon>Nocardiopsis</taxon>
    </lineage>
</organism>
<evidence type="ECO:0000313" key="2">
    <source>
        <dbReference type="EMBL" id="MDT0328501.1"/>
    </source>
</evidence>
<dbReference type="PANTHER" id="PTHR12286:SF5">
    <property type="entry name" value="SACCHAROPINE DEHYDROGENASE-LIKE OXIDOREDUCTASE"/>
    <property type="match status" value="1"/>
</dbReference>
<dbReference type="RefSeq" id="WP_311511215.1">
    <property type="nucleotide sequence ID" value="NZ_JAVREP010000004.1"/>
</dbReference>
<reference evidence="3" key="1">
    <citation type="submission" date="2023-07" db="EMBL/GenBank/DDBJ databases">
        <title>30 novel species of actinomycetes from the DSMZ collection.</title>
        <authorList>
            <person name="Nouioui I."/>
        </authorList>
    </citation>
    <scope>NUCLEOTIDE SEQUENCE [LARGE SCALE GENOMIC DNA]</scope>
    <source>
        <strain evidence="3">DSM 44743</strain>
    </source>
</reference>
<dbReference type="PANTHER" id="PTHR12286">
    <property type="entry name" value="SACCHAROPINE DEHYDROGENASE-LIKE OXIDOREDUCTASE"/>
    <property type="match status" value="1"/>
</dbReference>
<sequence length="394" mass="41738">MQRERDHDIVLFGATGYTGALTAAYLATRLPDGARWALAGRDGGRLAEVRKRVTASAPNAPEPDLLVADVTDRASIRALAASARVVITTVGPYAVHGEPLVAACAAEGTDYVDLCGEPAFVDRMYVAHHATARRTGARIVHACGFDSIPHDLGAWFTVNRLPEGVPLHVEGFVRAKGTASGGTLHSMMGAFADPGEMVAAARERRAVEEPPEGRRVRVDLRGVPRTRLARGWTLPLPTLDPQVVVRSAAASERYGPDFSYGHYAAFRWPTSALGAALGTAGLMAAAQVGPLRERLLALRAPGEGPTEEQLATGWFSVRFAGTGGGRRVYTEVTGGEPGYAATSIMLAESALCLWRDDLPATSGQVTTAVAMGDALIERLRAAGFGFRVLETVED</sequence>
<dbReference type="InterPro" id="IPR051276">
    <property type="entry name" value="Saccharopine_DH-like_oxidrdct"/>
</dbReference>
<keyword evidence="3" id="KW-1185">Reference proteome</keyword>
<feature type="domain" description="Saccharopine dehydrogenase NADP binding" evidence="1">
    <location>
        <begin position="9"/>
        <end position="138"/>
    </location>
</feature>
<dbReference type="Gene3D" id="3.40.50.720">
    <property type="entry name" value="NAD(P)-binding Rossmann-like Domain"/>
    <property type="match status" value="1"/>
</dbReference>
<dbReference type="SUPFAM" id="SSF51735">
    <property type="entry name" value="NAD(P)-binding Rossmann-fold domains"/>
    <property type="match status" value="1"/>
</dbReference>
<name>A0ABU2M769_9ACTN</name>
<comment type="caution">
    <text evidence="2">The sequence shown here is derived from an EMBL/GenBank/DDBJ whole genome shotgun (WGS) entry which is preliminary data.</text>
</comment>
<dbReference type="EMBL" id="JAVREP010000004">
    <property type="protein sequence ID" value="MDT0328501.1"/>
    <property type="molecule type" value="Genomic_DNA"/>
</dbReference>
<gene>
    <name evidence="2" type="ORF">RM479_08750</name>
</gene>
<dbReference type="InterPro" id="IPR036291">
    <property type="entry name" value="NAD(P)-bd_dom_sf"/>
</dbReference>
<proteinExistence type="predicted"/>
<protein>
    <submittedName>
        <fullName evidence="2">Saccharopine dehydrogenase NADP-binding domain-containing protein</fullName>
    </submittedName>
</protein>
<evidence type="ECO:0000313" key="3">
    <source>
        <dbReference type="Proteomes" id="UP001183390"/>
    </source>
</evidence>
<evidence type="ECO:0000259" key="1">
    <source>
        <dbReference type="Pfam" id="PF03435"/>
    </source>
</evidence>
<accession>A0ABU2M769</accession>
<dbReference type="Proteomes" id="UP001183390">
    <property type="component" value="Unassembled WGS sequence"/>
</dbReference>